<dbReference type="PANTHER" id="PTHR11559">
    <property type="entry name" value="CARBOXYLESTERASE"/>
    <property type="match status" value="1"/>
</dbReference>
<dbReference type="PROSITE" id="PS00122">
    <property type="entry name" value="CARBOXYLESTERASE_B_1"/>
    <property type="match status" value="1"/>
</dbReference>
<evidence type="ECO:0000259" key="4">
    <source>
        <dbReference type="Pfam" id="PF00135"/>
    </source>
</evidence>
<dbReference type="EC" id="3.1.1.-" evidence="3"/>
<evidence type="ECO:0000313" key="6">
    <source>
        <dbReference type="Proteomes" id="UP000758603"/>
    </source>
</evidence>
<evidence type="ECO:0000256" key="3">
    <source>
        <dbReference type="RuleBase" id="RU361235"/>
    </source>
</evidence>
<reference evidence="5" key="1">
    <citation type="journal article" date="2021" name="Nat. Commun.">
        <title>Genetic determinants of endophytism in the Arabidopsis root mycobiome.</title>
        <authorList>
            <person name="Mesny F."/>
            <person name="Miyauchi S."/>
            <person name="Thiergart T."/>
            <person name="Pickel B."/>
            <person name="Atanasova L."/>
            <person name="Karlsson M."/>
            <person name="Huettel B."/>
            <person name="Barry K.W."/>
            <person name="Haridas S."/>
            <person name="Chen C."/>
            <person name="Bauer D."/>
            <person name="Andreopoulos W."/>
            <person name="Pangilinan J."/>
            <person name="LaButti K."/>
            <person name="Riley R."/>
            <person name="Lipzen A."/>
            <person name="Clum A."/>
            <person name="Drula E."/>
            <person name="Henrissat B."/>
            <person name="Kohler A."/>
            <person name="Grigoriev I.V."/>
            <person name="Martin F.M."/>
            <person name="Hacquard S."/>
        </authorList>
    </citation>
    <scope>NUCLEOTIDE SEQUENCE</scope>
    <source>
        <strain evidence="5">MPI-SDFR-AT-0073</strain>
    </source>
</reference>
<dbReference type="InterPro" id="IPR019819">
    <property type="entry name" value="Carboxylesterase_B_CS"/>
</dbReference>
<feature type="chain" id="PRO_5040528589" description="Carboxylic ester hydrolase" evidence="3">
    <location>
        <begin position="21"/>
        <end position="535"/>
    </location>
</feature>
<dbReference type="InterPro" id="IPR002018">
    <property type="entry name" value="CarbesteraseB"/>
</dbReference>
<keyword evidence="6" id="KW-1185">Reference proteome</keyword>
<keyword evidence="3" id="KW-0732">Signal</keyword>
<dbReference type="InterPro" id="IPR050309">
    <property type="entry name" value="Type-B_Carboxylest/Lipase"/>
</dbReference>
<protein>
    <recommendedName>
        <fullName evidence="3">Carboxylic ester hydrolase</fullName>
        <ecNumber evidence="3">3.1.1.-</ecNumber>
    </recommendedName>
</protein>
<sequence length="535" mass="57008">MRTSNSFMASLLALASSSVAQIVETANGAIQGGKCSRTDSRYFVGIPYAQPPVGELRLKAPRPFTASYNGTFNATVAPPSCIQFNELFAESNTQSEDCLYLDIWTPSTATADSKLPVKVWLYGGSNEAGGISDPTYDGCYATSDSIIVSISYRTGPLGFLALSSLGLEGNFGIQDQLLGLQWVQENIAAFGGDNTKVLLFGQSAGATDAYVLSTLPQAPKLFSAAALESGGGRDPATPQKVQSWQQHFLDALNCSSSDLSCVLSASADAFTAADSAMPSEVAPGATTPFNREGARATWGPVFDGQVIPELPTKAGNQVPAIFGFNAAEGTLFVFGEYLADTFKLNQSDYDDFLTYNFGPLAPKVNETYSVDKFNSSQYPYFAAMSTILGEVSYKCPAYRALLASEKNGIPAWTYEFSHKPSCAWYASIPYSILSYVGATHTAEIPFVFNTTHNMPLPGGNCTFTTAEQSLAAAMSEAWTSMADSGSPGAKSDWPQWTGNSSAGVNIDVSMVVGTVDYKSCLFWDAIYDESVKIVG</sequence>
<comment type="caution">
    <text evidence="5">The sequence shown here is derived from an EMBL/GenBank/DDBJ whole genome shotgun (WGS) entry which is preliminary data.</text>
</comment>
<dbReference type="RefSeq" id="XP_045952482.1">
    <property type="nucleotide sequence ID" value="XM_046104026.1"/>
</dbReference>
<dbReference type="InterPro" id="IPR029058">
    <property type="entry name" value="AB_hydrolase_fold"/>
</dbReference>
<evidence type="ECO:0000256" key="1">
    <source>
        <dbReference type="ARBA" id="ARBA00005964"/>
    </source>
</evidence>
<feature type="signal peptide" evidence="3">
    <location>
        <begin position="1"/>
        <end position="20"/>
    </location>
</feature>
<proteinExistence type="inferred from homology"/>
<dbReference type="PROSITE" id="PS00941">
    <property type="entry name" value="CARBOXYLESTERASE_B_2"/>
    <property type="match status" value="1"/>
</dbReference>
<feature type="domain" description="Carboxylesterase type B" evidence="4">
    <location>
        <begin position="21"/>
        <end position="511"/>
    </location>
</feature>
<gene>
    <name evidence="5" type="ORF">BKA67DRAFT_582867</name>
</gene>
<dbReference type="AlphaFoldDB" id="A0A9P8RH68"/>
<evidence type="ECO:0000313" key="5">
    <source>
        <dbReference type="EMBL" id="KAH6645968.1"/>
    </source>
</evidence>
<dbReference type="Gene3D" id="3.40.50.1820">
    <property type="entry name" value="alpha/beta hydrolase"/>
    <property type="match status" value="1"/>
</dbReference>
<dbReference type="GO" id="GO:0016787">
    <property type="term" value="F:hydrolase activity"/>
    <property type="evidence" value="ECO:0007669"/>
    <property type="project" value="UniProtKB-KW"/>
</dbReference>
<dbReference type="SUPFAM" id="SSF53474">
    <property type="entry name" value="alpha/beta-Hydrolases"/>
    <property type="match status" value="1"/>
</dbReference>
<organism evidence="5 6">
    <name type="scientific">Truncatella angustata</name>
    <dbReference type="NCBI Taxonomy" id="152316"/>
    <lineage>
        <taxon>Eukaryota</taxon>
        <taxon>Fungi</taxon>
        <taxon>Dikarya</taxon>
        <taxon>Ascomycota</taxon>
        <taxon>Pezizomycotina</taxon>
        <taxon>Sordariomycetes</taxon>
        <taxon>Xylariomycetidae</taxon>
        <taxon>Amphisphaeriales</taxon>
        <taxon>Sporocadaceae</taxon>
        <taxon>Truncatella</taxon>
    </lineage>
</organism>
<dbReference type="GeneID" id="70132917"/>
<dbReference type="InterPro" id="IPR019826">
    <property type="entry name" value="Carboxylesterase_B_AS"/>
</dbReference>
<keyword evidence="2 3" id="KW-0378">Hydrolase</keyword>
<comment type="similarity">
    <text evidence="1 3">Belongs to the type-B carboxylesterase/lipase family.</text>
</comment>
<name>A0A9P8RH68_9PEZI</name>
<dbReference type="Proteomes" id="UP000758603">
    <property type="component" value="Unassembled WGS sequence"/>
</dbReference>
<dbReference type="OrthoDB" id="408631at2759"/>
<accession>A0A9P8RH68</accession>
<dbReference type="Pfam" id="PF00135">
    <property type="entry name" value="COesterase"/>
    <property type="match status" value="1"/>
</dbReference>
<dbReference type="EMBL" id="JAGPXC010000010">
    <property type="protein sequence ID" value="KAH6645968.1"/>
    <property type="molecule type" value="Genomic_DNA"/>
</dbReference>
<evidence type="ECO:0000256" key="2">
    <source>
        <dbReference type="ARBA" id="ARBA00022801"/>
    </source>
</evidence>